<feature type="transmembrane region" description="Helical" evidence="11">
    <location>
        <begin position="178"/>
        <end position="197"/>
    </location>
</feature>
<dbReference type="GO" id="GO:0015385">
    <property type="term" value="F:sodium:proton antiporter activity"/>
    <property type="evidence" value="ECO:0007669"/>
    <property type="project" value="UniProtKB-UniRule"/>
</dbReference>
<dbReference type="EMBL" id="BJLP01000036">
    <property type="protein sequence ID" value="GEA81719.1"/>
    <property type="molecule type" value="Genomic_DNA"/>
</dbReference>
<dbReference type="Pfam" id="PF06965">
    <property type="entry name" value="Na_H_antiport_1"/>
    <property type="match status" value="1"/>
</dbReference>
<keyword evidence="3 11" id="KW-0050">Antiport</keyword>
<evidence type="ECO:0000256" key="5">
    <source>
        <dbReference type="ARBA" id="ARBA00022692"/>
    </source>
</evidence>
<gene>
    <name evidence="11" type="primary">nhaA</name>
    <name evidence="13" type="ORF">CUD01_21630</name>
</gene>
<evidence type="ECO:0000313" key="13">
    <source>
        <dbReference type="EMBL" id="GEA81719.1"/>
    </source>
</evidence>
<feature type="transmembrane region" description="Helical" evidence="11">
    <location>
        <begin position="143"/>
        <end position="166"/>
    </location>
</feature>
<name>A0A4Y3KB96_CELUD</name>
<comment type="similarity">
    <text evidence="11">Belongs to the NhaA Na(+)/H(+) (TC 2.A.33) antiporter family.</text>
</comment>
<keyword evidence="2 11" id="KW-0813">Transport</keyword>
<accession>A0A4Y3KB96</accession>
<sequence length="523" mass="54553">MRRVGALAYVHRYDCGRHRPALRRPTHPGPRVTSAPPRGGVGPALRVRVPSLSPSVLDFLRTEAASALALLAATVVALVWVNSPWSAAYDALWDTTAGLHLGSWSLDLSLHAWVNDAAMAVFFTVVGLEIAREATRGELRDRRTVAVPALGALGGLVVPVLLYLALTAGTDVAHGWGVVMSTDTAFLVGVLALFGPACPDRLRLFLLTLAIVDDIGAITAMAVFYTDDVDLVALAVAGALVVVMLVLRWVRVWRLLPYALCGVALWVAVHASGVHATLAGVAVGLVVPATAARREDVQAVKGYARDLVEETTAEREHLTELASRAAVPASDRLQRMLHPWSAFVVVPLFGLANAGVRLDAESLADAARSRLTLAIMVGLVVGNAVGITGAATLAIRLGLGDLPGRVRWGHLMGGAVLAGIGFTISLFIAELAFDDEQHLAEAKTGILAGSLVAAVVGSVLLRWLGERLPLCSPPSDPPPALPPLPWRAPGAHDPADPGATTDAADDAGAQQCLPGQASGSSGP</sequence>
<dbReference type="HAMAP" id="MF_01844">
    <property type="entry name" value="NhaA"/>
    <property type="match status" value="1"/>
</dbReference>
<dbReference type="GO" id="GO:0006885">
    <property type="term" value="P:regulation of pH"/>
    <property type="evidence" value="ECO:0007669"/>
    <property type="project" value="UniProtKB-UniRule"/>
</dbReference>
<evidence type="ECO:0000256" key="3">
    <source>
        <dbReference type="ARBA" id="ARBA00022449"/>
    </source>
</evidence>
<keyword evidence="5 11" id="KW-0812">Transmembrane</keyword>
<dbReference type="InterPro" id="IPR023171">
    <property type="entry name" value="Na/H_antiporter_dom_sf"/>
</dbReference>
<evidence type="ECO:0000256" key="8">
    <source>
        <dbReference type="ARBA" id="ARBA00023065"/>
    </source>
</evidence>
<evidence type="ECO:0000256" key="4">
    <source>
        <dbReference type="ARBA" id="ARBA00022475"/>
    </source>
</evidence>
<keyword evidence="7 11" id="KW-0915">Sodium</keyword>
<organism evidence="13 14">
    <name type="scientific">Cellulomonas uda</name>
    <dbReference type="NCBI Taxonomy" id="1714"/>
    <lineage>
        <taxon>Bacteria</taxon>
        <taxon>Bacillati</taxon>
        <taxon>Actinomycetota</taxon>
        <taxon>Actinomycetes</taxon>
        <taxon>Micrococcales</taxon>
        <taxon>Cellulomonadaceae</taxon>
        <taxon>Cellulomonas</taxon>
    </lineage>
</organism>
<comment type="catalytic activity">
    <reaction evidence="11">
        <text>Na(+)(in) + 2 H(+)(out) = Na(+)(out) + 2 H(+)(in)</text>
        <dbReference type="Rhea" id="RHEA:29251"/>
        <dbReference type="ChEBI" id="CHEBI:15378"/>
        <dbReference type="ChEBI" id="CHEBI:29101"/>
    </reaction>
</comment>
<keyword evidence="9 11" id="KW-0472">Membrane</keyword>
<feature type="compositionally biased region" description="Pro residues" evidence="12">
    <location>
        <begin position="474"/>
        <end position="486"/>
    </location>
</feature>
<keyword evidence="8 11" id="KW-0406">Ion transport</keyword>
<proteinExistence type="inferred from homology"/>
<dbReference type="GO" id="GO:0005886">
    <property type="term" value="C:plasma membrane"/>
    <property type="evidence" value="ECO:0007669"/>
    <property type="project" value="UniProtKB-SubCell"/>
</dbReference>
<evidence type="ECO:0000256" key="1">
    <source>
        <dbReference type="ARBA" id="ARBA00004429"/>
    </source>
</evidence>
<feature type="transmembrane region" description="Helical" evidence="11">
    <location>
        <begin position="340"/>
        <end position="359"/>
    </location>
</feature>
<dbReference type="PANTHER" id="PTHR30341">
    <property type="entry name" value="SODIUM ION/PROTON ANTIPORTER NHAA-RELATED"/>
    <property type="match status" value="1"/>
</dbReference>
<evidence type="ECO:0000256" key="10">
    <source>
        <dbReference type="ARBA" id="ARBA00023201"/>
    </source>
</evidence>
<comment type="function">
    <text evidence="11">Na(+)/H(+) antiporter that extrudes sodium in exchange for external protons.</text>
</comment>
<feature type="transmembrane region" description="Helical" evidence="11">
    <location>
        <begin position="411"/>
        <end position="433"/>
    </location>
</feature>
<feature type="region of interest" description="Disordered" evidence="12">
    <location>
        <begin position="20"/>
        <end position="40"/>
    </location>
</feature>
<feature type="transmembrane region" description="Helical" evidence="11">
    <location>
        <begin position="262"/>
        <end position="287"/>
    </location>
</feature>
<evidence type="ECO:0000313" key="14">
    <source>
        <dbReference type="Proteomes" id="UP000315842"/>
    </source>
</evidence>
<feature type="transmembrane region" description="Helical" evidence="11">
    <location>
        <begin position="231"/>
        <end position="250"/>
    </location>
</feature>
<comment type="subcellular location">
    <subcellularLocation>
        <location evidence="1">Cell inner membrane</location>
        <topology evidence="1">Multi-pass membrane protein</topology>
    </subcellularLocation>
    <subcellularLocation>
        <location evidence="11">Cell membrane</location>
        <topology evidence="11">Multi-pass membrane protein</topology>
    </subcellularLocation>
</comment>
<feature type="transmembrane region" description="Helical" evidence="11">
    <location>
        <begin position="371"/>
        <end position="399"/>
    </location>
</feature>
<comment type="caution">
    <text evidence="13">The sequence shown here is derived from an EMBL/GenBank/DDBJ whole genome shotgun (WGS) entry which is preliminary data.</text>
</comment>
<feature type="region of interest" description="Disordered" evidence="12">
    <location>
        <begin position="474"/>
        <end position="523"/>
    </location>
</feature>
<dbReference type="PANTHER" id="PTHR30341:SF0">
    <property type="entry name" value="NA(+)_H(+) ANTIPORTER NHAA"/>
    <property type="match status" value="1"/>
</dbReference>
<reference evidence="13 14" key="1">
    <citation type="submission" date="2019-06" db="EMBL/GenBank/DDBJ databases">
        <title>Whole genome shotgun sequence of Cellulomonas uda NBRC 3747.</title>
        <authorList>
            <person name="Hosoyama A."/>
            <person name="Uohara A."/>
            <person name="Ohji S."/>
            <person name="Ichikawa N."/>
        </authorList>
    </citation>
    <scope>NUCLEOTIDE SEQUENCE [LARGE SCALE GENOMIC DNA]</scope>
    <source>
        <strain evidence="13 14">NBRC 3747</strain>
    </source>
</reference>
<evidence type="ECO:0000256" key="2">
    <source>
        <dbReference type="ARBA" id="ARBA00022448"/>
    </source>
</evidence>
<dbReference type="Gene3D" id="1.20.1530.10">
    <property type="entry name" value="Na+/H+ antiporter like domain"/>
    <property type="match status" value="1"/>
</dbReference>
<keyword evidence="4 11" id="KW-1003">Cell membrane</keyword>
<dbReference type="Proteomes" id="UP000315842">
    <property type="component" value="Unassembled WGS sequence"/>
</dbReference>
<protein>
    <recommendedName>
        <fullName evidence="11">Na(+)/H(+) antiporter NhaA</fullName>
    </recommendedName>
    <alternativeName>
        <fullName evidence="11">Sodium/proton antiporter NhaA</fullName>
    </alternativeName>
</protein>
<feature type="transmembrane region" description="Helical" evidence="11">
    <location>
        <begin position="64"/>
        <end position="83"/>
    </location>
</feature>
<evidence type="ECO:0000256" key="11">
    <source>
        <dbReference type="HAMAP-Rule" id="MF_01844"/>
    </source>
</evidence>
<keyword evidence="6 11" id="KW-1133">Transmembrane helix</keyword>
<evidence type="ECO:0000256" key="7">
    <source>
        <dbReference type="ARBA" id="ARBA00023053"/>
    </source>
</evidence>
<dbReference type="AlphaFoldDB" id="A0A4Y3KB96"/>
<feature type="transmembrane region" description="Helical" evidence="11">
    <location>
        <begin position="204"/>
        <end position="225"/>
    </location>
</feature>
<evidence type="ECO:0000256" key="9">
    <source>
        <dbReference type="ARBA" id="ARBA00023136"/>
    </source>
</evidence>
<keyword evidence="10 11" id="KW-0739">Sodium transport</keyword>
<feature type="transmembrane region" description="Helical" evidence="11">
    <location>
        <begin position="110"/>
        <end position="131"/>
    </location>
</feature>
<feature type="transmembrane region" description="Helical" evidence="11">
    <location>
        <begin position="445"/>
        <end position="465"/>
    </location>
</feature>
<feature type="compositionally biased region" description="Low complexity" evidence="12">
    <location>
        <begin position="487"/>
        <end position="509"/>
    </location>
</feature>
<dbReference type="InterPro" id="IPR004670">
    <property type="entry name" value="NhaA"/>
</dbReference>
<evidence type="ECO:0000256" key="6">
    <source>
        <dbReference type="ARBA" id="ARBA00022989"/>
    </source>
</evidence>
<keyword evidence="14" id="KW-1185">Reference proteome</keyword>
<evidence type="ECO:0000256" key="12">
    <source>
        <dbReference type="SAM" id="MobiDB-lite"/>
    </source>
</evidence>
<dbReference type="NCBIfam" id="TIGR00773">
    <property type="entry name" value="NhaA"/>
    <property type="match status" value="1"/>
</dbReference>